<dbReference type="Proteomes" id="UP000830671">
    <property type="component" value="Chromosome 3"/>
</dbReference>
<sequence length="292" mass="32518">MPNQSWELVQSSNWDATIWTLRAAPCQDEKASVSFSVLRIPYHFGYMCSEVHEPMKSILRKKNIGNDIGQRVSGVASRESVPCEVDEGEWTVDVEMCCRFSSLISWCTQYDREVASPEIASLSTCPRWADLRRSGAIPALPTIIYPTSFAGDPCACSYLLPHLPSTSAPHQHFTSSQEDRFKEPQTLKMKILIFETQKKKKKKFTYALHVDMDLLVIFEASSLSLPLAFIFTPLPGLSGTPGGPSLRLWQVYSALRFGRATEASPGAGLIPGKAHIHLLVKTPYRVKIGTLN</sequence>
<dbReference type="RefSeq" id="XP_049141436.1">
    <property type="nucleotide sequence ID" value="XM_049284293.1"/>
</dbReference>
<dbReference type="GeneID" id="73339303"/>
<evidence type="ECO:0000313" key="2">
    <source>
        <dbReference type="Proteomes" id="UP000830671"/>
    </source>
</evidence>
<evidence type="ECO:0000313" key="1">
    <source>
        <dbReference type="EMBL" id="UQC79805.1"/>
    </source>
</evidence>
<reference evidence="1" key="1">
    <citation type="journal article" date="2021" name="Mol. Plant Microbe Interact.">
        <title>Complete Genome Sequence of the Plant-Pathogenic Fungus Colletotrichum lupini.</title>
        <authorList>
            <person name="Baroncelli R."/>
            <person name="Pensec F."/>
            <person name="Da Lio D."/>
            <person name="Boufleur T."/>
            <person name="Vicente I."/>
            <person name="Sarrocco S."/>
            <person name="Picot A."/>
            <person name="Baraldi E."/>
            <person name="Sukno S."/>
            <person name="Thon M."/>
            <person name="Le Floch G."/>
        </authorList>
    </citation>
    <scope>NUCLEOTIDE SEQUENCE</scope>
    <source>
        <strain evidence="1">IMI 504893</strain>
    </source>
</reference>
<dbReference type="AlphaFoldDB" id="A0A9Q8WEM3"/>
<proteinExistence type="predicted"/>
<keyword evidence="2" id="KW-1185">Reference proteome</keyword>
<dbReference type="KEGG" id="clup:CLUP02_05285"/>
<name>A0A9Q8WEM3_9PEZI</name>
<protein>
    <submittedName>
        <fullName evidence="1">Uncharacterized protein</fullName>
    </submittedName>
</protein>
<gene>
    <name evidence="1" type="ORF">CLUP02_05285</name>
</gene>
<organism evidence="1 2">
    <name type="scientific">Colletotrichum lupini</name>
    <dbReference type="NCBI Taxonomy" id="145971"/>
    <lineage>
        <taxon>Eukaryota</taxon>
        <taxon>Fungi</taxon>
        <taxon>Dikarya</taxon>
        <taxon>Ascomycota</taxon>
        <taxon>Pezizomycotina</taxon>
        <taxon>Sordariomycetes</taxon>
        <taxon>Hypocreomycetidae</taxon>
        <taxon>Glomerellales</taxon>
        <taxon>Glomerellaceae</taxon>
        <taxon>Colletotrichum</taxon>
        <taxon>Colletotrichum acutatum species complex</taxon>
    </lineage>
</organism>
<accession>A0A9Q8WEM3</accession>
<dbReference type="EMBL" id="CP019475">
    <property type="protein sequence ID" value="UQC79805.1"/>
    <property type="molecule type" value="Genomic_DNA"/>
</dbReference>